<dbReference type="Gene3D" id="1.10.10.10">
    <property type="entry name" value="Winged helix-like DNA-binding domain superfamily/Winged helix DNA-binding domain"/>
    <property type="match status" value="1"/>
</dbReference>
<reference evidence="3" key="1">
    <citation type="submission" date="2017-08" db="EMBL/GenBank/DDBJ databases">
        <authorList>
            <person name="Varghese N."/>
            <person name="Submissions S."/>
        </authorList>
    </citation>
    <scope>NUCLEOTIDE SEQUENCE [LARGE SCALE GENOMIC DNA]</scope>
    <source>
        <strain evidence="3">USBA17B2</strain>
    </source>
</reference>
<dbReference type="SMART" id="SM01043">
    <property type="entry name" value="BTAD"/>
    <property type="match status" value="1"/>
</dbReference>
<evidence type="ECO:0000259" key="1">
    <source>
        <dbReference type="SMART" id="SM01043"/>
    </source>
</evidence>
<keyword evidence="2" id="KW-0238">DNA-binding</keyword>
<dbReference type="EMBL" id="OBQK01000001">
    <property type="protein sequence ID" value="SOC52591.1"/>
    <property type="molecule type" value="Genomic_DNA"/>
</dbReference>
<dbReference type="InterPro" id="IPR005158">
    <property type="entry name" value="BTAD"/>
</dbReference>
<organism evidence="2 3">
    <name type="scientific">Ornithinimicrobium cerasi</name>
    <dbReference type="NCBI Taxonomy" id="2248773"/>
    <lineage>
        <taxon>Bacteria</taxon>
        <taxon>Bacillati</taxon>
        <taxon>Actinomycetota</taxon>
        <taxon>Actinomycetes</taxon>
        <taxon>Micrococcales</taxon>
        <taxon>Ornithinimicrobiaceae</taxon>
        <taxon>Ornithinimicrobium</taxon>
    </lineage>
</organism>
<dbReference type="PANTHER" id="PTHR35807">
    <property type="entry name" value="TRANSCRIPTIONAL REGULATOR REDD-RELATED"/>
    <property type="match status" value="1"/>
</dbReference>
<dbReference type="Proteomes" id="UP000219688">
    <property type="component" value="Unassembled WGS sequence"/>
</dbReference>
<evidence type="ECO:0000313" key="2">
    <source>
        <dbReference type="EMBL" id="SOC52591.1"/>
    </source>
</evidence>
<proteinExistence type="predicted"/>
<evidence type="ECO:0000313" key="3">
    <source>
        <dbReference type="Proteomes" id="UP000219688"/>
    </source>
</evidence>
<feature type="domain" description="Bacterial transcriptional activator" evidence="1">
    <location>
        <begin position="113"/>
        <end position="252"/>
    </location>
</feature>
<dbReference type="InterPro" id="IPR036388">
    <property type="entry name" value="WH-like_DNA-bd_sf"/>
</dbReference>
<dbReference type="InterPro" id="IPR051677">
    <property type="entry name" value="AfsR-DnrI-RedD_regulator"/>
</dbReference>
<accession>A0A285VJ72</accession>
<dbReference type="AlphaFoldDB" id="A0A285VJ72"/>
<dbReference type="InterPro" id="IPR011990">
    <property type="entry name" value="TPR-like_helical_dom_sf"/>
</dbReference>
<dbReference type="Pfam" id="PF03704">
    <property type="entry name" value="BTAD"/>
    <property type="match status" value="1"/>
</dbReference>
<dbReference type="Gene3D" id="1.25.40.10">
    <property type="entry name" value="Tetratricopeptide repeat domain"/>
    <property type="match status" value="1"/>
</dbReference>
<dbReference type="SUPFAM" id="SSF48452">
    <property type="entry name" value="TPR-like"/>
    <property type="match status" value="1"/>
</dbReference>
<name>A0A285VJ72_9MICO</name>
<gene>
    <name evidence="2" type="ORF">SAMN05421879_101709</name>
</gene>
<sequence length="253" mass="27362">MVDVMTAAVGRAAPGVLAGVGGVPVVHLLGGPYVAQGPAVREVSDCAGRVLAYVSLHGGRTPRRRVAALLWPDVPEDRAAGNLRSVLWRLRAAGVEALTADKATVRLCPGVGTDVEHIHRLAERLSAGRPAAEDLTVSWWHPEIVDLLPGWDEEWIVVERERLRQHALHALEILSARLTAVGRFGEAIEAALLAVDVEPLRETARRRLVEAHLAEGNVVEARREVLTFGELLRRELGLAPSRGLLHLVSSGTR</sequence>
<dbReference type="GO" id="GO:0003677">
    <property type="term" value="F:DNA binding"/>
    <property type="evidence" value="ECO:0007669"/>
    <property type="project" value="UniProtKB-KW"/>
</dbReference>
<protein>
    <submittedName>
        <fullName evidence="2">DNA-binding transcriptional activator of the SARP family</fullName>
    </submittedName>
</protein>
<keyword evidence="3" id="KW-1185">Reference proteome</keyword>